<sequence>MADGPRPGGTGHREVPAVTEWTMEMLHASDLRPAPPPDTEMAFTQARVPSADLNRALYAAVGAPVCWTDRFAWTHADWRAWVERPELSTWLAMAEGTVAGFFELEAQPGGDTEVHLVGLTPAFVGRGYGGHLVEQCARRAWRRGELWAPGTGPATRVWLRTSTLDHPNAMANYRRRGFKVAAETTASKLVPDPRLAPWPLPHDPRVASRRHEQEELIT</sequence>
<comment type="caution">
    <text evidence="3">The sequence shown here is derived from an EMBL/GenBank/DDBJ whole genome shotgun (WGS) entry which is preliminary data.</text>
</comment>
<dbReference type="InterPro" id="IPR016181">
    <property type="entry name" value="Acyl_CoA_acyltransferase"/>
</dbReference>
<feature type="domain" description="N-acetyltransferase" evidence="2">
    <location>
        <begin position="41"/>
        <end position="201"/>
    </location>
</feature>
<dbReference type="InterPro" id="IPR000182">
    <property type="entry name" value="GNAT_dom"/>
</dbReference>
<keyword evidence="3" id="KW-0012">Acyltransferase</keyword>
<organism evidence="3 4">
    <name type="scientific">Actinomadura fibrosa</name>
    <dbReference type="NCBI Taxonomy" id="111802"/>
    <lineage>
        <taxon>Bacteria</taxon>
        <taxon>Bacillati</taxon>
        <taxon>Actinomycetota</taxon>
        <taxon>Actinomycetes</taxon>
        <taxon>Streptosporangiales</taxon>
        <taxon>Thermomonosporaceae</taxon>
        <taxon>Actinomadura</taxon>
    </lineage>
</organism>
<reference evidence="4" key="1">
    <citation type="journal article" date="2019" name="Int. J. Syst. Evol. Microbiol.">
        <title>The Global Catalogue of Microorganisms (GCM) 10K type strain sequencing project: providing services to taxonomists for standard genome sequencing and annotation.</title>
        <authorList>
            <consortium name="The Broad Institute Genomics Platform"/>
            <consortium name="The Broad Institute Genome Sequencing Center for Infectious Disease"/>
            <person name="Wu L."/>
            <person name="Ma J."/>
        </authorList>
    </citation>
    <scope>NUCLEOTIDE SEQUENCE [LARGE SCALE GENOMIC DNA]</scope>
    <source>
        <strain evidence="4">JCM 9371</strain>
    </source>
</reference>
<gene>
    <name evidence="3" type="ORF">ACFQZM_09310</name>
</gene>
<feature type="compositionally biased region" description="Basic and acidic residues" evidence="1">
    <location>
        <begin position="202"/>
        <end position="218"/>
    </location>
</feature>
<dbReference type="RefSeq" id="WP_242619308.1">
    <property type="nucleotide sequence ID" value="NZ_CAACUY010000062.1"/>
</dbReference>
<dbReference type="PROSITE" id="PS51186">
    <property type="entry name" value="GNAT"/>
    <property type="match status" value="1"/>
</dbReference>
<dbReference type="EMBL" id="JBHTGP010000004">
    <property type="protein sequence ID" value="MFD0684692.1"/>
    <property type="molecule type" value="Genomic_DNA"/>
</dbReference>
<evidence type="ECO:0000259" key="2">
    <source>
        <dbReference type="PROSITE" id="PS51186"/>
    </source>
</evidence>
<name>A0ABW2XE16_9ACTN</name>
<dbReference type="EC" id="2.3.-.-" evidence="3"/>
<evidence type="ECO:0000313" key="4">
    <source>
        <dbReference type="Proteomes" id="UP001597063"/>
    </source>
</evidence>
<dbReference type="Pfam" id="PF00583">
    <property type="entry name" value="Acetyltransf_1"/>
    <property type="match status" value="1"/>
</dbReference>
<dbReference type="SUPFAM" id="SSF55729">
    <property type="entry name" value="Acyl-CoA N-acyltransferases (Nat)"/>
    <property type="match status" value="1"/>
</dbReference>
<keyword evidence="3" id="KW-0808">Transferase</keyword>
<accession>A0ABW2XE16</accession>
<proteinExistence type="predicted"/>
<dbReference type="Proteomes" id="UP001597063">
    <property type="component" value="Unassembled WGS sequence"/>
</dbReference>
<evidence type="ECO:0000256" key="1">
    <source>
        <dbReference type="SAM" id="MobiDB-lite"/>
    </source>
</evidence>
<evidence type="ECO:0000313" key="3">
    <source>
        <dbReference type="EMBL" id="MFD0684692.1"/>
    </source>
</evidence>
<keyword evidence="4" id="KW-1185">Reference proteome</keyword>
<feature type="region of interest" description="Disordered" evidence="1">
    <location>
        <begin position="191"/>
        <end position="218"/>
    </location>
</feature>
<dbReference type="GO" id="GO:0016746">
    <property type="term" value="F:acyltransferase activity"/>
    <property type="evidence" value="ECO:0007669"/>
    <property type="project" value="UniProtKB-KW"/>
</dbReference>
<dbReference type="Gene3D" id="3.40.630.30">
    <property type="match status" value="1"/>
</dbReference>
<dbReference type="CDD" id="cd04301">
    <property type="entry name" value="NAT_SF"/>
    <property type="match status" value="1"/>
</dbReference>
<protein>
    <submittedName>
        <fullName evidence="3">GNAT family N-acetyltransferase</fullName>
        <ecNumber evidence="3">2.3.-.-</ecNumber>
    </submittedName>
</protein>